<comment type="caution">
    <text evidence="2">The sequence shown here is derived from an EMBL/GenBank/DDBJ whole genome shotgun (WGS) entry which is preliminary data.</text>
</comment>
<protein>
    <submittedName>
        <fullName evidence="2">Uncharacterized protein</fullName>
    </submittedName>
</protein>
<keyword evidence="1" id="KW-0732">Signal</keyword>
<evidence type="ECO:0000256" key="1">
    <source>
        <dbReference type="SAM" id="SignalP"/>
    </source>
</evidence>
<dbReference type="RefSeq" id="WP_323574842.1">
    <property type="nucleotide sequence ID" value="NZ_JAYGJQ010000001.1"/>
</dbReference>
<organism evidence="2 3">
    <name type="scientific">Bacteriovorax antarcticus</name>
    <dbReference type="NCBI Taxonomy" id="3088717"/>
    <lineage>
        <taxon>Bacteria</taxon>
        <taxon>Pseudomonadati</taxon>
        <taxon>Bdellovibrionota</taxon>
        <taxon>Bacteriovoracia</taxon>
        <taxon>Bacteriovoracales</taxon>
        <taxon>Bacteriovoracaceae</taxon>
        <taxon>Bacteriovorax</taxon>
    </lineage>
</organism>
<gene>
    <name evidence="2" type="ORF">SHI21_03965</name>
</gene>
<dbReference type="EMBL" id="JAYGJQ010000001">
    <property type="protein sequence ID" value="MEA9355339.1"/>
    <property type="molecule type" value="Genomic_DNA"/>
</dbReference>
<evidence type="ECO:0000313" key="3">
    <source>
        <dbReference type="Proteomes" id="UP001302274"/>
    </source>
</evidence>
<dbReference type="Proteomes" id="UP001302274">
    <property type="component" value="Unassembled WGS sequence"/>
</dbReference>
<evidence type="ECO:0000313" key="2">
    <source>
        <dbReference type="EMBL" id="MEA9355339.1"/>
    </source>
</evidence>
<keyword evidence="3" id="KW-1185">Reference proteome</keyword>
<feature type="chain" id="PRO_5046512050" evidence="1">
    <location>
        <begin position="20"/>
        <end position="180"/>
    </location>
</feature>
<sequence>MKLLIPLIVFTALSTNAHAHSGSQRLFCKSAKNSGSKQKLEFFLKRGNTPGMYAPTIKVHLDNKRFVLTTPDDTINYGTTFHNSPLKVITVTAEVPYAGEGNTGSFTIVAIPETVKAFDFQNEPATKWSIEDQKEGCFDVGGSAKFQGYIEGSLYTGKDHVEVETQILDCTLSYDPGMSC</sequence>
<accession>A0ABU5VQM5</accession>
<reference evidence="2 3" key="1">
    <citation type="submission" date="2023-11" db="EMBL/GenBank/DDBJ databases">
        <title>A Novel Polar Bacteriovorax (B. antarcticus) Isolated from the Biocrust in Antarctica.</title>
        <authorList>
            <person name="Mun W."/>
            <person name="Choi S.Y."/>
            <person name="Mitchell R.J."/>
        </authorList>
    </citation>
    <scope>NUCLEOTIDE SEQUENCE [LARGE SCALE GENOMIC DNA]</scope>
    <source>
        <strain evidence="2 3">PP10</strain>
    </source>
</reference>
<feature type="signal peptide" evidence="1">
    <location>
        <begin position="1"/>
        <end position="19"/>
    </location>
</feature>
<name>A0ABU5VQM5_9BACT</name>
<proteinExistence type="predicted"/>